<name>A0A1B0T6X1_CHRMO</name>
<keyword evidence="7" id="KW-0804">Transcription</keyword>
<dbReference type="InterPro" id="IPR036893">
    <property type="entry name" value="SBP_sf"/>
</dbReference>
<evidence type="ECO:0000256" key="4">
    <source>
        <dbReference type="ARBA" id="ARBA00022833"/>
    </source>
</evidence>
<feature type="region of interest" description="Disordered" evidence="11">
    <location>
        <begin position="41"/>
        <end position="71"/>
    </location>
</feature>
<keyword evidence="5" id="KW-0805">Transcription regulation</keyword>
<evidence type="ECO:0000313" key="13">
    <source>
        <dbReference type="EMBL" id="ALF46632.1"/>
    </source>
</evidence>
<accession>A0A1B0T6X1</accession>
<organism evidence="13">
    <name type="scientific">Chrysanthemum morifolium</name>
    <name type="common">Florist's daisy</name>
    <name type="synonym">Dendranthema grandiflorum</name>
    <dbReference type="NCBI Taxonomy" id="41568"/>
    <lineage>
        <taxon>Eukaryota</taxon>
        <taxon>Viridiplantae</taxon>
        <taxon>Streptophyta</taxon>
        <taxon>Embryophyta</taxon>
        <taxon>Tracheophyta</taxon>
        <taxon>Spermatophyta</taxon>
        <taxon>Magnoliopsida</taxon>
        <taxon>eudicotyledons</taxon>
        <taxon>Gunneridae</taxon>
        <taxon>Pentapetalae</taxon>
        <taxon>asterids</taxon>
        <taxon>campanulids</taxon>
        <taxon>Asterales</taxon>
        <taxon>Asteraceae</taxon>
        <taxon>Asteroideae</taxon>
        <taxon>Anthemideae</taxon>
        <taxon>Artemisiinae</taxon>
        <taxon>Chrysanthemum</taxon>
    </lineage>
</organism>
<dbReference type="SUPFAM" id="SSF103612">
    <property type="entry name" value="SBT domain"/>
    <property type="match status" value="1"/>
</dbReference>
<dbReference type="InterPro" id="IPR004333">
    <property type="entry name" value="SBP_dom"/>
</dbReference>
<dbReference type="EMBL" id="KT253087">
    <property type="protein sequence ID" value="ALF46632.1"/>
    <property type="molecule type" value="mRNA"/>
</dbReference>
<evidence type="ECO:0000256" key="3">
    <source>
        <dbReference type="ARBA" id="ARBA00022771"/>
    </source>
</evidence>
<dbReference type="Pfam" id="PF03110">
    <property type="entry name" value="SBP"/>
    <property type="match status" value="1"/>
</dbReference>
<protein>
    <submittedName>
        <fullName evidence="13">SBP-like protein</fullName>
    </submittedName>
</protein>
<keyword evidence="6" id="KW-0238">DNA-binding</keyword>
<evidence type="ECO:0000256" key="1">
    <source>
        <dbReference type="ARBA" id="ARBA00004123"/>
    </source>
</evidence>
<proteinExistence type="evidence at transcript level"/>
<reference evidence="13" key="1">
    <citation type="submission" date="2015-07" db="EMBL/GenBank/DDBJ databases">
        <title>Phylogenetic and Transcription Analysis of Chrysanthemum SBP Transcription Factors.</title>
        <authorList>
            <person name="Song A."/>
        </authorList>
    </citation>
    <scope>NUCLEOTIDE SEQUENCE</scope>
</reference>
<dbReference type="GO" id="GO:0005634">
    <property type="term" value="C:nucleus"/>
    <property type="evidence" value="ECO:0007669"/>
    <property type="project" value="UniProtKB-SubCell"/>
</dbReference>
<dbReference type="FunFam" id="4.10.1100.10:FF:000001">
    <property type="entry name" value="Squamosa promoter-binding-like protein 14"/>
    <property type="match status" value="1"/>
</dbReference>
<dbReference type="GO" id="GO:0003677">
    <property type="term" value="F:DNA binding"/>
    <property type="evidence" value="ECO:0007669"/>
    <property type="project" value="UniProtKB-KW"/>
</dbReference>
<dbReference type="PROSITE" id="PS51141">
    <property type="entry name" value="ZF_SBP"/>
    <property type="match status" value="1"/>
</dbReference>
<feature type="non-terminal residue" evidence="13">
    <location>
        <position position="425"/>
    </location>
</feature>
<comment type="function">
    <text evidence="9">Probable transcriptional factor. Binds to the promoter of the SQUAMOSA gene.</text>
</comment>
<evidence type="ECO:0000256" key="6">
    <source>
        <dbReference type="ARBA" id="ARBA00023125"/>
    </source>
</evidence>
<gene>
    <name evidence="13" type="primary">SPL2</name>
</gene>
<evidence type="ECO:0000256" key="9">
    <source>
        <dbReference type="ARBA" id="ARBA00056472"/>
    </source>
</evidence>
<sequence>MLQTTLIDMEWNTKWDWENLAMFGSKGVASPKKLQSTDWGIKEGQDIDGSSNHSGVVGGSGGSGSLSASTESSFKDTAKVTKFSVDFGGGELNKSSPSLEASVCSSDQSIGLKLGKRTYFENNLPRSNSSVSTVKKVKLSQQSAPIICQVMGCDRDLSSAKDYHRKHRVCDVHSKSLKVIVAGLERRFCQQCSRFHGLPEFDGKKRSCRKRLADHNARRRKPHQETIQFNSRSLSSSYYDGPRQLSFAFNNGPVVQTKPAVSSMWENTCNSKHSVATVKAEKYGGHDVLTHSQGVQFPNPVSMTPTLSFNRNISSKGTTAGVFDQGSNLELRRALSLLSNNSWGSSESDFGGLDHPMHTNGPNIAQQGMHSAPHGLPLLSPEYWQVDQQSVDPHIHGTHFQGSHILKAPYGIQYTNPMDEIVQPL</sequence>
<evidence type="ECO:0000256" key="2">
    <source>
        <dbReference type="ARBA" id="ARBA00022723"/>
    </source>
</evidence>
<keyword evidence="3 10" id="KW-0863">Zinc-finger</keyword>
<keyword evidence="2" id="KW-0479">Metal-binding</keyword>
<evidence type="ECO:0000256" key="5">
    <source>
        <dbReference type="ARBA" id="ARBA00023015"/>
    </source>
</evidence>
<dbReference type="InterPro" id="IPR044817">
    <property type="entry name" value="SBP-like"/>
</dbReference>
<evidence type="ECO:0000259" key="12">
    <source>
        <dbReference type="PROSITE" id="PS51141"/>
    </source>
</evidence>
<keyword evidence="8" id="KW-0539">Nucleus</keyword>
<evidence type="ECO:0000256" key="10">
    <source>
        <dbReference type="PROSITE-ProRule" id="PRU00470"/>
    </source>
</evidence>
<dbReference type="PANTHER" id="PTHR31251">
    <property type="entry name" value="SQUAMOSA PROMOTER-BINDING-LIKE PROTEIN 4"/>
    <property type="match status" value="1"/>
</dbReference>
<dbReference type="PANTHER" id="PTHR31251:SF167">
    <property type="entry name" value="TRANSCRIPTION FACTOR, SBP-BOX-RELATED"/>
    <property type="match status" value="1"/>
</dbReference>
<dbReference type="GO" id="GO:0008270">
    <property type="term" value="F:zinc ion binding"/>
    <property type="evidence" value="ECO:0007669"/>
    <property type="project" value="UniProtKB-KW"/>
</dbReference>
<dbReference type="Gene3D" id="4.10.1100.10">
    <property type="entry name" value="Transcription factor, SBP-box domain"/>
    <property type="match status" value="1"/>
</dbReference>
<dbReference type="AlphaFoldDB" id="A0A1B0T6X1"/>
<comment type="subcellular location">
    <subcellularLocation>
        <location evidence="1">Nucleus</location>
    </subcellularLocation>
</comment>
<evidence type="ECO:0000256" key="11">
    <source>
        <dbReference type="SAM" id="MobiDB-lite"/>
    </source>
</evidence>
<keyword evidence="4" id="KW-0862">Zinc</keyword>
<evidence type="ECO:0000256" key="7">
    <source>
        <dbReference type="ARBA" id="ARBA00023163"/>
    </source>
</evidence>
<feature type="domain" description="SBP-type" evidence="12">
    <location>
        <begin position="145"/>
        <end position="222"/>
    </location>
</feature>
<evidence type="ECO:0000256" key="8">
    <source>
        <dbReference type="ARBA" id="ARBA00023242"/>
    </source>
</evidence>